<dbReference type="InterPro" id="IPR045596">
    <property type="entry name" value="DUF6459"/>
</dbReference>
<feature type="region of interest" description="Disordered" evidence="1">
    <location>
        <begin position="1"/>
        <end position="21"/>
    </location>
</feature>
<accession>A0ABP5VBM9</accession>
<reference evidence="3" key="1">
    <citation type="journal article" date="2019" name="Int. J. Syst. Evol. Microbiol.">
        <title>The Global Catalogue of Microorganisms (GCM) 10K type strain sequencing project: providing services to taxonomists for standard genome sequencing and annotation.</title>
        <authorList>
            <consortium name="The Broad Institute Genomics Platform"/>
            <consortium name="The Broad Institute Genome Sequencing Center for Infectious Disease"/>
            <person name="Wu L."/>
            <person name="Ma J."/>
        </authorList>
    </citation>
    <scope>NUCLEOTIDE SEQUENCE [LARGE SCALE GENOMIC DNA]</scope>
    <source>
        <strain evidence="3">JCM 6921</strain>
    </source>
</reference>
<organism evidence="2 3">
    <name type="scientific">Streptomyces glaucosporus</name>
    <dbReference type="NCBI Taxonomy" id="284044"/>
    <lineage>
        <taxon>Bacteria</taxon>
        <taxon>Bacillati</taxon>
        <taxon>Actinomycetota</taxon>
        <taxon>Actinomycetes</taxon>
        <taxon>Kitasatosporales</taxon>
        <taxon>Streptomycetaceae</taxon>
        <taxon>Streptomyces</taxon>
    </lineage>
</organism>
<sequence length="141" mass="16095">MSTTSRTAPPQRRDSRRPAHSAVLAARRRERDRLPHYWFAHRLVLVLSGQRPVHLLLGHTRGEAYEQLARLAPHTPLRPPANGPAPVVREVGWAEPRPGAVEAFARVWAGDRLRALAFRLERGRDQRWKCSAVELDTVPRR</sequence>
<keyword evidence="3" id="KW-1185">Reference proteome</keyword>
<dbReference type="EMBL" id="BAAATJ010000008">
    <property type="protein sequence ID" value="GAA2396198.1"/>
    <property type="molecule type" value="Genomic_DNA"/>
</dbReference>
<dbReference type="Proteomes" id="UP001500058">
    <property type="component" value="Unassembled WGS sequence"/>
</dbReference>
<name>A0ABP5VBM9_9ACTN</name>
<comment type="caution">
    <text evidence="2">The sequence shown here is derived from an EMBL/GenBank/DDBJ whole genome shotgun (WGS) entry which is preliminary data.</text>
</comment>
<protein>
    <submittedName>
        <fullName evidence="2">Uncharacterized protein</fullName>
    </submittedName>
</protein>
<evidence type="ECO:0000313" key="3">
    <source>
        <dbReference type="Proteomes" id="UP001500058"/>
    </source>
</evidence>
<evidence type="ECO:0000313" key="2">
    <source>
        <dbReference type="EMBL" id="GAA2396198.1"/>
    </source>
</evidence>
<gene>
    <name evidence="2" type="ORF">GCM10010420_22340</name>
</gene>
<evidence type="ECO:0000256" key="1">
    <source>
        <dbReference type="SAM" id="MobiDB-lite"/>
    </source>
</evidence>
<dbReference type="Pfam" id="PF20060">
    <property type="entry name" value="DUF6459"/>
    <property type="match status" value="1"/>
</dbReference>
<proteinExistence type="predicted"/>
<dbReference type="RefSeq" id="WP_344630786.1">
    <property type="nucleotide sequence ID" value="NZ_BAAATJ010000008.1"/>
</dbReference>